<comment type="domain">
    <text evidence="7">The DHHC domain is required for palmitoyltransferase activity.</text>
</comment>
<name>A0A086K8L9_TOXGO</name>
<evidence type="ECO:0000256" key="8">
    <source>
        <dbReference type="SAM" id="MobiDB-lite"/>
    </source>
</evidence>
<dbReference type="Proteomes" id="UP000028837">
    <property type="component" value="Unassembled WGS sequence"/>
</dbReference>
<proteinExistence type="inferred from homology"/>
<evidence type="ECO:0000259" key="9">
    <source>
        <dbReference type="Pfam" id="PF01529"/>
    </source>
</evidence>
<protein>
    <recommendedName>
        <fullName evidence="7">Palmitoyltransferase</fullName>
        <ecNumber evidence="7">2.3.1.225</ecNumber>
    </recommendedName>
</protein>
<feature type="domain" description="Palmitoyltransferase DHHC" evidence="9">
    <location>
        <begin position="166"/>
        <end position="291"/>
    </location>
</feature>
<evidence type="ECO:0000256" key="3">
    <source>
        <dbReference type="ARBA" id="ARBA00022692"/>
    </source>
</evidence>
<evidence type="ECO:0000256" key="5">
    <source>
        <dbReference type="ARBA" id="ARBA00023136"/>
    </source>
</evidence>
<reference evidence="10 11" key="1">
    <citation type="submission" date="2014-02" db="EMBL/GenBank/DDBJ databases">
        <authorList>
            <person name="Sibley D."/>
            <person name="Venepally P."/>
            <person name="Karamycheva S."/>
            <person name="Hadjithomas M."/>
            <person name="Khan A."/>
            <person name="Brunk B."/>
            <person name="Roos D."/>
            <person name="Caler E."/>
            <person name="Lorenzi H."/>
        </authorList>
    </citation>
    <scope>NUCLEOTIDE SEQUENCE [LARGE SCALE GENOMIC DNA]</scope>
    <source>
        <strain evidence="10 11">GAB2-2007-GAL-DOM2</strain>
    </source>
</reference>
<feature type="transmembrane region" description="Helical" evidence="7">
    <location>
        <begin position="67"/>
        <end position="86"/>
    </location>
</feature>
<evidence type="ECO:0000256" key="6">
    <source>
        <dbReference type="ARBA" id="ARBA00023315"/>
    </source>
</evidence>
<comment type="subcellular location">
    <subcellularLocation>
        <location evidence="1">Membrane</location>
        <topology evidence="1">Multi-pass membrane protein</topology>
    </subcellularLocation>
</comment>
<dbReference type="PROSITE" id="PS50216">
    <property type="entry name" value="DHHC"/>
    <property type="match status" value="1"/>
</dbReference>
<evidence type="ECO:0000256" key="1">
    <source>
        <dbReference type="ARBA" id="ARBA00004141"/>
    </source>
</evidence>
<dbReference type="InterPro" id="IPR039859">
    <property type="entry name" value="PFA4/ZDH16/20/ERF2-like"/>
</dbReference>
<dbReference type="EC" id="2.3.1.225" evidence="7"/>
<comment type="caution">
    <text evidence="10">The sequence shown here is derived from an EMBL/GenBank/DDBJ whole genome shotgun (WGS) entry which is preliminary data.</text>
</comment>
<dbReference type="EMBL" id="AHZU02000744">
    <property type="protein sequence ID" value="KFG40737.1"/>
    <property type="molecule type" value="Genomic_DNA"/>
</dbReference>
<keyword evidence="4 7" id="KW-1133">Transmembrane helix</keyword>
<comment type="similarity">
    <text evidence="7">Belongs to the DHHC palmitoyltransferase family.</text>
</comment>
<evidence type="ECO:0000313" key="11">
    <source>
        <dbReference type="Proteomes" id="UP000028837"/>
    </source>
</evidence>
<evidence type="ECO:0000256" key="7">
    <source>
        <dbReference type="RuleBase" id="RU079119"/>
    </source>
</evidence>
<comment type="catalytic activity">
    <reaction evidence="7">
        <text>L-cysteinyl-[protein] + hexadecanoyl-CoA = S-hexadecanoyl-L-cysteinyl-[protein] + CoA</text>
        <dbReference type="Rhea" id="RHEA:36683"/>
        <dbReference type="Rhea" id="RHEA-COMP:10131"/>
        <dbReference type="Rhea" id="RHEA-COMP:11032"/>
        <dbReference type="ChEBI" id="CHEBI:29950"/>
        <dbReference type="ChEBI" id="CHEBI:57287"/>
        <dbReference type="ChEBI" id="CHEBI:57379"/>
        <dbReference type="ChEBI" id="CHEBI:74151"/>
        <dbReference type="EC" id="2.3.1.225"/>
    </reaction>
</comment>
<feature type="transmembrane region" description="Helical" evidence="7">
    <location>
        <begin position="118"/>
        <end position="138"/>
    </location>
</feature>
<dbReference type="InterPro" id="IPR001594">
    <property type="entry name" value="Palmitoyltrfase_DHHC"/>
</dbReference>
<evidence type="ECO:0000256" key="2">
    <source>
        <dbReference type="ARBA" id="ARBA00022679"/>
    </source>
</evidence>
<feature type="transmembrane region" description="Helical" evidence="7">
    <location>
        <begin position="213"/>
        <end position="233"/>
    </location>
</feature>
<dbReference type="PANTHER" id="PTHR12246">
    <property type="entry name" value="PALMITOYLTRANSFERASE ZDHHC16"/>
    <property type="match status" value="1"/>
</dbReference>
<keyword evidence="6 7" id="KW-0012">Acyltransferase</keyword>
<evidence type="ECO:0000256" key="4">
    <source>
        <dbReference type="ARBA" id="ARBA00022989"/>
    </source>
</evidence>
<gene>
    <name evidence="10" type="ORF">TGDOM2_250870</name>
</gene>
<feature type="transmembrane region" description="Helical" evidence="7">
    <location>
        <begin position="253"/>
        <end position="277"/>
    </location>
</feature>
<organism evidence="10 11">
    <name type="scientific">Toxoplasma gondii GAB2-2007-GAL-DOM2</name>
    <dbReference type="NCBI Taxonomy" id="1130820"/>
    <lineage>
        <taxon>Eukaryota</taxon>
        <taxon>Sar</taxon>
        <taxon>Alveolata</taxon>
        <taxon>Apicomplexa</taxon>
        <taxon>Conoidasida</taxon>
        <taxon>Coccidia</taxon>
        <taxon>Eucoccidiorida</taxon>
        <taxon>Eimeriorina</taxon>
        <taxon>Sarcocystidae</taxon>
        <taxon>Toxoplasma</taxon>
    </lineage>
</organism>
<dbReference type="VEuPathDB" id="ToxoDB:TGDOM2_250870"/>
<feature type="region of interest" description="Disordered" evidence="8">
    <location>
        <begin position="1"/>
        <end position="38"/>
    </location>
</feature>
<dbReference type="Pfam" id="PF01529">
    <property type="entry name" value="DHHC"/>
    <property type="match status" value="1"/>
</dbReference>
<dbReference type="OrthoDB" id="9909019at2759"/>
<dbReference type="GO" id="GO:0016020">
    <property type="term" value="C:membrane"/>
    <property type="evidence" value="ECO:0007669"/>
    <property type="project" value="UniProtKB-SubCell"/>
</dbReference>
<accession>A0A086K8L9</accession>
<keyword evidence="3 7" id="KW-0812">Transmembrane</keyword>
<dbReference type="AlphaFoldDB" id="A0A086K8L9"/>
<sequence>MANLPHLDGSVAGPSAPAGRSVSGHVSPADEGGFSADREKGTSLHAHTAVRYAAPSNTSRGKFLRTLPVLFVLSLVSCIVLIYVTLHILPLLGLVPCPQGDPECGGDSEAFARGIGELSALLVLLTLQLSSFCLAVFVSPGGVPDLSAEEEERVLLHQPAEVKRTGERRECKWCLHYKPDRTHHCRVCRTCVLKMDHHCPWIDNCVGWGNHKYFMLSIIYSSVLSIYVAATMFESVARAVNSPSETFGVLFCLLFGETLDIFLGIVVTGFLGFHLYLMVKGMTTIEFCEKQFRHPYAAEQQSMWNRGAWINFNDAFGYNPLLWFLPVDNRRGNGMHFIPQRRFGSAISQDRAIGADVGKEL</sequence>
<keyword evidence="5 7" id="KW-0472">Membrane</keyword>
<evidence type="ECO:0000313" key="10">
    <source>
        <dbReference type="EMBL" id="KFG40737.1"/>
    </source>
</evidence>
<keyword evidence="2 7" id="KW-0808">Transferase</keyword>
<dbReference type="GO" id="GO:0019706">
    <property type="term" value="F:protein-cysteine S-palmitoyltransferase activity"/>
    <property type="evidence" value="ECO:0007669"/>
    <property type="project" value="UniProtKB-EC"/>
</dbReference>